<dbReference type="SUPFAM" id="SSF53383">
    <property type="entry name" value="PLP-dependent transferases"/>
    <property type="match status" value="1"/>
</dbReference>
<evidence type="ECO:0000256" key="2">
    <source>
        <dbReference type="ARBA" id="ARBA00022605"/>
    </source>
</evidence>
<feature type="modified residue" description="N6-(pyridoxal phosphate)lysine" evidence="5">
    <location>
        <position position="241"/>
    </location>
</feature>
<keyword evidence="7" id="KW-1185">Reference proteome</keyword>
<dbReference type="InterPro" id="IPR004636">
    <property type="entry name" value="AcOrn/SuccOrn_fam"/>
</dbReference>
<dbReference type="EMBL" id="AP017372">
    <property type="protein sequence ID" value="BAU57132.1"/>
    <property type="molecule type" value="Genomic_DNA"/>
</dbReference>
<comment type="pathway">
    <text evidence="5">Amino-acid biosynthesis; L-arginine biosynthesis; N(2)-acetyl-L-ornithine from L-glutamate: step 4/4.</text>
</comment>
<feature type="binding site" evidence="5">
    <location>
        <position position="269"/>
    </location>
    <ligand>
        <name>N(2)-acetyl-L-ornithine</name>
        <dbReference type="ChEBI" id="CHEBI:57805"/>
    </ligand>
</feature>
<dbReference type="PROSITE" id="PS00600">
    <property type="entry name" value="AA_TRANSFER_CLASS_3"/>
    <property type="match status" value="1"/>
</dbReference>
<evidence type="ECO:0000256" key="1">
    <source>
        <dbReference type="ARBA" id="ARBA00022576"/>
    </source>
</evidence>
<evidence type="ECO:0000256" key="5">
    <source>
        <dbReference type="HAMAP-Rule" id="MF_01107"/>
    </source>
</evidence>
<dbReference type="Pfam" id="PF00202">
    <property type="entry name" value="Aminotran_3"/>
    <property type="match status" value="1"/>
</dbReference>
<dbReference type="Proteomes" id="UP000218890">
    <property type="component" value="Chromosome"/>
</dbReference>
<dbReference type="PIRSF" id="PIRSF000521">
    <property type="entry name" value="Transaminase_4ab_Lys_Orn"/>
    <property type="match status" value="1"/>
</dbReference>
<comment type="similarity">
    <text evidence="5">Belongs to the class-III pyridoxal-phosphate-dependent aminotransferase family. ArgD subfamily.</text>
</comment>
<dbReference type="InterPro" id="IPR050103">
    <property type="entry name" value="Class-III_PLP-dep_AT"/>
</dbReference>
<dbReference type="NCBIfam" id="TIGR00707">
    <property type="entry name" value="argD"/>
    <property type="match status" value="1"/>
</dbReference>
<sequence>MQALIPTYKRLPVAFTHGDGSWLYDDHGRAYLDGIAGIAVCVLGHSHPGVAAAIAEQARTLVHTSNLYRIPLQERLAERLCQLSGLDAAFFCNSGAEANEAAIKLARSHAQQRGITEPQIVVTEGAFHGRTLGALAATGNPQAQQGFAPLPEGFQRVPYADAEAIANLDDERISAVLIEPLQGEGGVKLPPADYLRRLRQICDERGWLLMIDEVQTGMGRTGQMFAFQHSGIRPDVITLAKALGNGLPIGACLADSKSSACLGPGSHGTTFGGNPMAARAALTVIDTLEQEHLVAHAASAGNALMHHLQERLAGTDGVKEIRGQGLMIGIELNQEATQLPLRALDKGLLINVTAGSVVRLLPPLNINDADLQHLADGVADLIGEHLAEYSA</sequence>
<feature type="binding site" evidence="5">
    <location>
        <begin position="95"/>
        <end position="96"/>
    </location>
    <ligand>
        <name>pyridoxal 5'-phosphate</name>
        <dbReference type="ChEBI" id="CHEBI:597326"/>
    </ligand>
</feature>
<evidence type="ECO:0000256" key="4">
    <source>
        <dbReference type="ARBA" id="ARBA00022898"/>
    </source>
</evidence>
<keyword evidence="1 5" id="KW-0032">Aminotransferase</keyword>
<dbReference type="AlphaFoldDB" id="A0A110B585"/>
<comment type="miscellaneous">
    <text evidence="5">May also have succinyldiaminopimelate aminotransferase activity, thus carrying out the corresponding step in lysine biosynthesis.</text>
</comment>
<name>A0A110B585_HALHR</name>
<dbReference type="InterPro" id="IPR015424">
    <property type="entry name" value="PyrdxlP-dep_Trfase"/>
</dbReference>
<dbReference type="NCBIfam" id="NF002325">
    <property type="entry name" value="PRK01278.1"/>
    <property type="match status" value="1"/>
</dbReference>
<dbReference type="UniPathway" id="UPA00068">
    <property type="reaction ID" value="UER00109"/>
</dbReference>
<accession>A0A110B585</accession>
<protein>
    <recommendedName>
        <fullName evidence="5">Acetylornithine aminotransferase</fullName>
        <shortName evidence="5">ACOAT</shortName>
        <ecNumber evidence="5">2.6.1.11</ecNumber>
    </recommendedName>
</protein>
<dbReference type="GO" id="GO:0042802">
    <property type="term" value="F:identical protein binding"/>
    <property type="evidence" value="ECO:0007669"/>
    <property type="project" value="TreeGrafter"/>
</dbReference>
<dbReference type="GO" id="GO:0003992">
    <property type="term" value="F:N2-acetyl-L-ornithine:2-oxoglutarate 5-aminotransferase activity"/>
    <property type="evidence" value="ECO:0007669"/>
    <property type="project" value="UniProtKB-UniRule"/>
</dbReference>
<dbReference type="InterPro" id="IPR005814">
    <property type="entry name" value="Aminotrans_3"/>
</dbReference>
<comment type="subunit">
    <text evidence="5">Homodimer.</text>
</comment>
<dbReference type="InterPro" id="IPR015422">
    <property type="entry name" value="PyrdxlP-dep_Trfase_small"/>
</dbReference>
<dbReference type="PANTHER" id="PTHR11986">
    <property type="entry name" value="AMINOTRANSFERASE CLASS III"/>
    <property type="match status" value="1"/>
</dbReference>
<comment type="catalytic activity">
    <reaction evidence="5">
        <text>N(2)-acetyl-L-ornithine + 2-oxoglutarate = N-acetyl-L-glutamate 5-semialdehyde + L-glutamate</text>
        <dbReference type="Rhea" id="RHEA:18049"/>
        <dbReference type="ChEBI" id="CHEBI:16810"/>
        <dbReference type="ChEBI" id="CHEBI:29123"/>
        <dbReference type="ChEBI" id="CHEBI:29985"/>
        <dbReference type="ChEBI" id="CHEBI:57805"/>
        <dbReference type="EC" id="2.6.1.11"/>
    </reaction>
</comment>
<evidence type="ECO:0000313" key="7">
    <source>
        <dbReference type="Proteomes" id="UP000218890"/>
    </source>
</evidence>
<feature type="binding site" evidence="5">
    <location>
        <position position="130"/>
    </location>
    <ligand>
        <name>N(2)-acetyl-L-ornithine</name>
        <dbReference type="ChEBI" id="CHEBI:57805"/>
    </ligand>
</feature>
<keyword evidence="5" id="KW-0055">Arginine biosynthesis</keyword>
<feature type="binding site" evidence="5">
    <location>
        <begin position="212"/>
        <end position="215"/>
    </location>
    <ligand>
        <name>pyridoxal 5'-phosphate</name>
        <dbReference type="ChEBI" id="CHEBI:597326"/>
    </ligand>
</feature>
<reference evidence="6" key="1">
    <citation type="submission" date="2016-02" db="EMBL/GenBank/DDBJ databases">
        <title>Halorhodospira halochloris DSM-1059 complete genome, version 2.</title>
        <authorList>
            <person name="Tsukatani Y."/>
        </authorList>
    </citation>
    <scope>NUCLEOTIDE SEQUENCE</scope>
    <source>
        <strain evidence="6">DSM 1059</strain>
    </source>
</reference>
<dbReference type="KEGG" id="hhk:HH1059_04550"/>
<dbReference type="HAMAP" id="MF_01107">
    <property type="entry name" value="ArgD_aminotrans_3"/>
    <property type="match status" value="1"/>
</dbReference>
<proteinExistence type="inferred from homology"/>
<comment type="cofactor">
    <cofactor evidence="5">
        <name>pyridoxal 5'-phosphate</name>
        <dbReference type="ChEBI" id="CHEBI:597326"/>
    </cofactor>
    <text evidence="5">Binds 1 pyridoxal phosphate per subunit.</text>
</comment>
<keyword evidence="4 5" id="KW-0663">Pyridoxal phosphate</keyword>
<dbReference type="CDD" id="cd00610">
    <property type="entry name" value="OAT_like"/>
    <property type="match status" value="1"/>
</dbReference>
<keyword evidence="2 5" id="KW-0028">Amino-acid biosynthesis</keyword>
<dbReference type="GO" id="GO:0030170">
    <property type="term" value="F:pyridoxal phosphate binding"/>
    <property type="evidence" value="ECO:0007669"/>
    <property type="project" value="InterPro"/>
</dbReference>
<dbReference type="InterPro" id="IPR015421">
    <property type="entry name" value="PyrdxlP-dep_Trfase_major"/>
</dbReference>
<organism evidence="6 7">
    <name type="scientific">Halorhodospira halochloris</name>
    <name type="common">Ectothiorhodospira halochloris</name>
    <dbReference type="NCBI Taxonomy" id="1052"/>
    <lineage>
        <taxon>Bacteria</taxon>
        <taxon>Pseudomonadati</taxon>
        <taxon>Pseudomonadota</taxon>
        <taxon>Gammaproteobacteria</taxon>
        <taxon>Chromatiales</taxon>
        <taxon>Ectothiorhodospiraceae</taxon>
        <taxon>Halorhodospira</taxon>
    </lineage>
</organism>
<feature type="binding site" evidence="5">
    <location>
        <position position="270"/>
    </location>
    <ligand>
        <name>pyridoxal 5'-phosphate</name>
        <dbReference type="ChEBI" id="CHEBI:597326"/>
    </ligand>
</feature>
<dbReference type="FunFam" id="3.40.640.10:FF:000004">
    <property type="entry name" value="Acetylornithine aminotransferase"/>
    <property type="match status" value="1"/>
</dbReference>
<dbReference type="EC" id="2.6.1.11" evidence="5"/>
<dbReference type="GO" id="GO:0006526">
    <property type="term" value="P:L-arginine biosynthetic process"/>
    <property type="evidence" value="ECO:0007669"/>
    <property type="project" value="UniProtKB-UniRule"/>
</dbReference>
<keyword evidence="3 5" id="KW-0808">Transferase</keyword>
<dbReference type="InterPro" id="IPR049704">
    <property type="entry name" value="Aminotrans_3_PPA_site"/>
</dbReference>
<comment type="subcellular location">
    <subcellularLocation>
        <location evidence="5">Cytoplasm</location>
    </subcellularLocation>
</comment>
<feature type="binding site" evidence="5">
    <location>
        <position position="127"/>
    </location>
    <ligand>
        <name>pyridoxal 5'-phosphate</name>
        <dbReference type="ChEBI" id="CHEBI:597326"/>
    </ligand>
</feature>
<evidence type="ECO:0000256" key="3">
    <source>
        <dbReference type="ARBA" id="ARBA00022679"/>
    </source>
</evidence>
<dbReference type="Gene3D" id="3.40.640.10">
    <property type="entry name" value="Type I PLP-dependent aspartate aminotransferase-like (Major domain)"/>
    <property type="match status" value="1"/>
</dbReference>
<dbReference type="GO" id="GO:0005737">
    <property type="term" value="C:cytoplasm"/>
    <property type="evidence" value="ECO:0007669"/>
    <property type="project" value="UniProtKB-SubCell"/>
</dbReference>
<evidence type="ECO:0000313" key="6">
    <source>
        <dbReference type="EMBL" id="BAU57132.1"/>
    </source>
</evidence>
<gene>
    <name evidence="5 6" type="primary">argD</name>
    <name evidence="6" type="ORF">HH1059_04550</name>
</gene>
<dbReference type="Gene3D" id="3.90.1150.10">
    <property type="entry name" value="Aspartate Aminotransferase, domain 1"/>
    <property type="match status" value="1"/>
</dbReference>
<keyword evidence="5" id="KW-0963">Cytoplasm</keyword>
<dbReference type="PANTHER" id="PTHR11986:SF79">
    <property type="entry name" value="ACETYLORNITHINE AMINOTRANSFERASE, MITOCHONDRIAL"/>
    <property type="match status" value="1"/>
</dbReference>